<reference evidence="9 10" key="1">
    <citation type="journal article" date="2024" name="Science">
        <title>Giant polyketide synthase enzymes in the biosynthesis of giant marine polyether toxins.</title>
        <authorList>
            <person name="Fallon T.R."/>
            <person name="Shende V.V."/>
            <person name="Wierzbicki I.H."/>
            <person name="Pendleton A.L."/>
            <person name="Watervoot N.F."/>
            <person name="Auber R.P."/>
            <person name="Gonzalez D.J."/>
            <person name="Wisecaver J.H."/>
            <person name="Moore B.S."/>
        </authorList>
    </citation>
    <scope>NUCLEOTIDE SEQUENCE [LARGE SCALE GENOMIC DNA]</scope>
    <source>
        <strain evidence="9 10">12B1</strain>
    </source>
</reference>
<dbReference type="Pfam" id="PF02668">
    <property type="entry name" value="TauD"/>
    <property type="match status" value="1"/>
</dbReference>
<evidence type="ECO:0000313" key="10">
    <source>
        <dbReference type="Proteomes" id="UP001515480"/>
    </source>
</evidence>
<dbReference type="PANTHER" id="PTHR43779">
    <property type="entry name" value="DIOXYGENASE RV0097-RELATED"/>
    <property type="match status" value="1"/>
</dbReference>
<comment type="caution">
    <text evidence="9">The sequence shown here is derived from an EMBL/GenBank/DDBJ whole genome shotgun (WGS) entry which is preliminary data.</text>
</comment>
<dbReference type="InterPro" id="IPR051178">
    <property type="entry name" value="TfdA_dioxygenase"/>
</dbReference>
<feature type="region of interest" description="Disordered" evidence="7">
    <location>
        <begin position="1"/>
        <end position="30"/>
    </location>
</feature>
<evidence type="ECO:0000256" key="6">
    <source>
        <dbReference type="ARBA" id="ARBA00023004"/>
    </source>
</evidence>
<evidence type="ECO:0000259" key="8">
    <source>
        <dbReference type="Pfam" id="PF02668"/>
    </source>
</evidence>
<dbReference type="SUPFAM" id="SSF51197">
    <property type="entry name" value="Clavaminate synthase-like"/>
    <property type="match status" value="1"/>
</dbReference>
<dbReference type="AlphaFoldDB" id="A0AB34J006"/>
<protein>
    <recommendedName>
        <fullName evidence="8">TauD/TfdA-like domain-containing protein</fullName>
    </recommendedName>
</protein>
<feature type="compositionally biased region" description="Low complexity" evidence="7">
    <location>
        <begin position="1"/>
        <end position="10"/>
    </location>
</feature>
<evidence type="ECO:0000256" key="5">
    <source>
        <dbReference type="ARBA" id="ARBA00023002"/>
    </source>
</evidence>
<name>A0AB34J006_PRYPA</name>
<dbReference type="PANTHER" id="PTHR43779:SF2">
    <property type="entry name" value="ALPHA-KETOGLUTARATE-DEPENDENT XANTHINE DIOXYGENASE XAN1"/>
    <property type="match status" value="1"/>
</dbReference>
<keyword evidence="3" id="KW-0479">Metal-binding</keyword>
<organism evidence="9 10">
    <name type="scientific">Prymnesium parvum</name>
    <name type="common">Toxic golden alga</name>
    <dbReference type="NCBI Taxonomy" id="97485"/>
    <lineage>
        <taxon>Eukaryota</taxon>
        <taxon>Haptista</taxon>
        <taxon>Haptophyta</taxon>
        <taxon>Prymnesiophyceae</taxon>
        <taxon>Prymnesiales</taxon>
        <taxon>Prymnesiaceae</taxon>
        <taxon>Prymnesium</taxon>
    </lineage>
</organism>
<proteinExistence type="inferred from homology"/>
<dbReference type="InterPro" id="IPR003819">
    <property type="entry name" value="TauD/TfdA-like"/>
</dbReference>
<accession>A0AB34J006</accession>
<evidence type="ECO:0000256" key="4">
    <source>
        <dbReference type="ARBA" id="ARBA00022964"/>
    </source>
</evidence>
<keyword evidence="10" id="KW-1185">Reference proteome</keyword>
<feature type="domain" description="TauD/TfdA-like" evidence="8">
    <location>
        <begin position="26"/>
        <end position="177"/>
    </location>
</feature>
<dbReference type="Gene3D" id="3.60.130.10">
    <property type="entry name" value="Clavaminate synthase-like"/>
    <property type="match status" value="1"/>
</dbReference>
<evidence type="ECO:0000256" key="7">
    <source>
        <dbReference type="SAM" id="MobiDB-lite"/>
    </source>
</evidence>
<keyword evidence="6" id="KW-0408">Iron</keyword>
<evidence type="ECO:0000256" key="3">
    <source>
        <dbReference type="ARBA" id="ARBA00022723"/>
    </source>
</evidence>
<keyword evidence="5" id="KW-0560">Oxidoreductase</keyword>
<dbReference type="GO" id="GO:0051213">
    <property type="term" value="F:dioxygenase activity"/>
    <property type="evidence" value="ECO:0007669"/>
    <property type="project" value="UniProtKB-KW"/>
</dbReference>
<dbReference type="InterPro" id="IPR042098">
    <property type="entry name" value="TauD-like_sf"/>
</dbReference>
<dbReference type="Proteomes" id="UP001515480">
    <property type="component" value="Unassembled WGS sequence"/>
</dbReference>
<evidence type="ECO:0000256" key="1">
    <source>
        <dbReference type="ARBA" id="ARBA00001954"/>
    </source>
</evidence>
<dbReference type="EMBL" id="JBGBPQ010000014">
    <property type="protein sequence ID" value="KAL1511033.1"/>
    <property type="molecule type" value="Genomic_DNA"/>
</dbReference>
<gene>
    <name evidence="9" type="ORF">AB1Y20_005858</name>
</gene>
<dbReference type="GO" id="GO:0046872">
    <property type="term" value="F:metal ion binding"/>
    <property type="evidence" value="ECO:0007669"/>
    <property type="project" value="UniProtKB-KW"/>
</dbReference>
<comment type="similarity">
    <text evidence="2">Belongs to the TfdA dioxygenase family.</text>
</comment>
<evidence type="ECO:0000313" key="9">
    <source>
        <dbReference type="EMBL" id="KAL1511033.1"/>
    </source>
</evidence>
<keyword evidence="4" id="KW-0223">Dioxygenase</keyword>
<comment type="cofactor">
    <cofactor evidence="1">
        <name>Fe(2+)</name>
        <dbReference type="ChEBI" id="CHEBI:29033"/>
    </cofactor>
</comment>
<feature type="compositionally biased region" description="Low complexity" evidence="7">
    <location>
        <begin position="20"/>
        <end position="30"/>
    </location>
</feature>
<evidence type="ECO:0000256" key="2">
    <source>
        <dbReference type="ARBA" id="ARBA00005896"/>
    </source>
</evidence>
<sequence length="409" mass="45280">MLPRLLRLPSTAPPRRPPSRRLSSTARPLTPSFGSEVSGVDLSQLLRRPASLAEYISLVYRRGVVVFREQQHLTPHEELAFARAFNHQPDPPGETSYTGGAAPQAKLPPPLEDIAVIGTFRLAEYHGFTGESAGVYPPWPKGQLAWHMDGLADTVPPPDLTTMRCIATPREGGETIFRCARRPASRLQRVRVGGADVDPELVRIRYKLPKQSRLRASGYSLDWAAGGREDDAEVNMAAGTEWPLLIREPITGQRSLLSTYHVASGLVLDERGHVAHELDFDQANELVENVWALPGADGATFSGLNGSKAEEVAAPGFADDARCMAAYQQERVLEAKDEVILHQWRVGDLVAWSNRLVIHSATSTKLYAPGATRIHHRIRLRSADNHKPSAWREHPHALYERMRDATSNH</sequence>